<feature type="region of interest" description="Disordered" evidence="1">
    <location>
        <begin position="1"/>
        <end position="28"/>
    </location>
</feature>
<evidence type="ECO:0000313" key="2">
    <source>
        <dbReference type="EMBL" id="MBK1644532.1"/>
    </source>
</evidence>
<keyword evidence="3" id="KW-1185">Reference proteome</keyword>
<evidence type="ECO:0000256" key="1">
    <source>
        <dbReference type="SAM" id="MobiDB-lite"/>
    </source>
</evidence>
<organism evidence="2 3">
    <name type="scientific">Thiocapsa imhoffii</name>
    <dbReference type="NCBI Taxonomy" id="382777"/>
    <lineage>
        <taxon>Bacteria</taxon>
        <taxon>Pseudomonadati</taxon>
        <taxon>Pseudomonadota</taxon>
        <taxon>Gammaproteobacteria</taxon>
        <taxon>Chromatiales</taxon>
        <taxon>Chromatiaceae</taxon>
        <taxon>Thiocapsa</taxon>
    </lineage>
</organism>
<name>A0A9X0WH08_9GAMM</name>
<evidence type="ECO:0000313" key="3">
    <source>
        <dbReference type="Proteomes" id="UP001138802"/>
    </source>
</evidence>
<dbReference type="Proteomes" id="UP001138802">
    <property type="component" value="Unassembled WGS sequence"/>
</dbReference>
<comment type="caution">
    <text evidence="2">The sequence shown here is derived from an EMBL/GenBank/DDBJ whole genome shotgun (WGS) entry which is preliminary data.</text>
</comment>
<proteinExistence type="predicted"/>
<reference evidence="2 3" key="1">
    <citation type="journal article" date="2020" name="Microorganisms">
        <title>Osmotic Adaptation and Compatible Solute Biosynthesis of Phototrophic Bacteria as Revealed from Genome Analyses.</title>
        <authorList>
            <person name="Imhoff J.F."/>
            <person name="Rahn T."/>
            <person name="Kunzel S."/>
            <person name="Keller A."/>
            <person name="Neulinger S.C."/>
        </authorList>
    </citation>
    <scope>NUCLEOTIDE SEQUENCE [LARGE SCALE GENOMIC DNA]</scope>
    <source>
        <strain evidence="2 3">DSM 21303</strain>
    </source>
</reference>
<dbReference type="EMBL" id="NRSD01000006">
    <property type="protein sequence ID" value="MBK1644532.1"/>
    <property type="molecule type" value="Genomic_DNA"/>
</dbReference>
<dbReference type="AlphaFoldDB" id="A0A9X0WH08"/>
<sequence>MRVAVAHDSIAFGPPRRSPAIAGKPAPTDVVATRMPPIVAIGMTPTGRSPLAGDPPTVTYGMRGVVG</sequence>
<gene>
    <name evidence="2" type="ORF">CKO25_07660</name>
</gene>
<protein>
    <submittedName>
        <fullName evidence="2">Uncharacterized protein</fullName>
    </submittedName>
</protein>
<accession>A0A9X0WH08</accession>